<accession>A0AAE0ETL2</accession>
<comment type="caution">
    <text evidence="2">The sequence shown here is derived from an EMBL/GenBank/DDBJ whole genome shotgun (WGS) entry which is preliminary data.</text>
</comment>
<feature type="compositionally biased region" description="Basic residues" evidence="1">
    <location>
        <begin position="23"/>
        <end position="37"/>
    </location>
</feature>
<dbReference type="InterPro" id="IPR003774">
    <property type="entry name" value="AlgH-like"/>
</dbReference>
<keyword evidence="3" id="KW-1185">Reference proteome</keyword>
<dbReference type="Gene3D" id="3.40.1740.10">
    <property type="entry name" value="VC0467-like"/>
    <property type="match status" value="1"/>
</dbReference>
<sequence length="379" mass="41541">MHSITGRLSVAVQPKQIPLHGCPNRRFHSSPKKRSAHTRQSFGAGLNRCRDRFQSTVVRASSGEEPRDGPDPEEWRAFRASLISRGLDDPSEDENASQAQKSVAPKNEELLRLQNPTLAEEYLSGAWVHETPFAEVGGLLVRNALEGELLKCPNSYWGQKLLDKLSEEASGTGEEDEEVKEESAEARKLRLETWQNNIPYMYRLAETLMVDELSGIIDRNGVVGPDGRTAIDPRRCSPEELGLLTSYQEQLDSWQEVVLVTSISPQGCQGVVINRPFRLSVDVSLAQRLLKPTGPTEVGRMERFSEAFAQHGAVYVGGPDNQGDRALFLHHHELPGAQELAPGTGIYIGGEDAAVEAVLSKVLSAPLQAPQAGCVCCGE</sequence>
<dbReference type="AlphaFoldDB" id="A0AAE0ETL2"/>
<organism evidence="2 3">
    <name type="scientific">Cymbomonas tetramitiformis</name>
    <dbReference type="NCBI Taxonomy" id="36881"/>
    <lineage>
        <taxon>Eukaryota</taxon>
        <taxon>Viridiplantae</taxon>
        <taxon>Chlorophyta</taxon>
        <taxon>Pyramimonadophyceae</taxon>
        <taxon>Pyramimonadales</taxon>
        <taxon>Pyramimonadaceae</taxon>
        <taxon>Cymbomonas</taxon>
    </lineage>
</organism>
<feature type="region of interest" description="Disordered" evidence="1">
    <location>
        <begin position="1"/>
        <end position="45"/>
    </location>
</feature>
<feature type="region of interest" description="Disordered" evidence="1">
    <location>
        <begin position="86"/>
        <end position="108"/>
    </location>
</feature>
<reference evidence="2 3" key="1">
    <citation type="journal article" date="2015" name="Genome Biol. Evol.">
        <title>Comparative Genomics of a Bacterivorous Green Alga Reveals Evolutionary Causalities and Consequences of Phago-Mixotrophic Mode of Nutrition.</title>
        <authorList>
            <person name="Burns J.A."/>
            <person name="Paasch A."/>
            <person name="Narechania A."/>
            <person name="Kim E."/>
        </authorList>
    </citation>
    <scope>NUCLEOTIDE SEQUENCE [LARGE SCALE GENOMIC DNA]</scope>
    <source>
        <strain evidence="2 3">PLY_AMNH</strain>
    </source>
</reference>
<evidence type="ECO:0000313" key="3">
    <source>
        <dbReference type="Proteomes" id="UP001190700"/>
    </source>
</evidence>
<name>A0AAE0ETL2_9CHLO</name>
<proteinExistence type="predicted"/>
<evidence type="ECO:0000313" key="2">
    <source>
        <dbReference type="EMBL" id="KAK3239527.1"/>
    </source>
</evidence>
<dbReference type="EMBL" id="LGRX02033886">
    <property type="protein sequence ID" value="KAK3239527.1"/>
    <property type="molecule type" value="Genomic_DNA"/>
</dbReference>
<protein>
    <submittedName>
        <fullName evidence="2">Uncharacterized protein</fullName>
    </submittedName>
</protein>
<gene>
    <name evidence="2" type="ORF">CYMTET_50552</name>
</gene>
<dbReference type="SUPFAM" id="SSF143456">
    <property type="entry name" value="VC0467-like"/>
    <property type="match status" value="1"/>
</dbReference>
<evidence type="ECO:0000256" key="1">
    <source>
        <dbReference type="SAM" id="MobiDB-lite"/>
    </source>
</evidence>
<dbReference type="Pfam" id="PF02622">
    <property type="entry name" value="DUF179"/>
    <property type="match status" value="1"/>
</dbReference>
<dbReference type="Proteomes" id="UP001190700">
    <property type="component" value="Unassembled WGS sequence"/>
</dbReference>